<evidence type="ECO:0000256" key="5">
    <source>
        <dbReference type="ARBA" id="ARBA00022989"/>
    </source>
</evidence>
<evidence type="ECO:0000256" key="1">
    <source>
        <dbReference type="ARBA" id="ARBA00001947"/>
    </source>
</evidence>
<evidence type="ECO:0000313" key="9">
    <source>
        <dbReference type="EMBL" id="SEO64031.1"/>
    </source>
</evidence>
<evidence type="ECO:0000256" key="6">
    <source>
        <dbReference type="ARBA" id="ARBA00023136"/>
    </source>
</evidence>
<feature type="transmembrane region" description="Helical" evidence="7">
    <location>
        <begin position="122"/>
        <end position="146"/>
    </location>
</feature>
<evidence type="ECO:0000313" key="10">
    <source>
        <dbReference type="Proteomes" id="UP000199300"/>
    </source>
</evidence>
<gene>
    <name evidence="9" type="ORF">SAMN04488134_11037</name>
</gene>
<keyword evidence="4 7" id="KW-0812">Transmembrane</keyword>
<feature type="transmembrane region" description="Helical" evidence="7">
    <location>
        <begin position="153"/>
        <end position="172"/>
    </location>
</feature>
<feature type="transmembrane region" description="Helical" evidence="7">
    <location>
        <begin position="39"/>
        <end position="59"/>
    </location>
</feature>
<dbReference type="GO" id="GO:0016020">
    <property type="term" value="C:membrane"/>
    <property type="evidence" value="ECO:0007669"/>
    <property type="project" value="UniProtKB-SubCell"/>
</dbReference>
<dbReference type="GO" id="GO:0006508">
    <property type="term" value="P:proteolysis"/>
    <property type="evidence" value="ECO:0007669"/>
    <property type="project" value="InterPro"/>
</dbReference>
<evidence type="ECO:0000256" key="7">
    <source>
        <dbReference type="SAM" id="Phobius"/>
    </source>
</evidence>
<evidence type="ECO:0000256" key="4">
    <source>
        <dbReference type="ARBA" id="ARBA00022692"/>
    </source>
</evidence>
<comment type="similarity">
    <text evidence="3">Belongs to the peptidase M50B family.</text>
</comment>
<feature type="domain" description="Peptidase M50" evidence="8">
    <location>
        <begin position="49"/>
        <end position="145"/>
    </location>
</feature>
<comment type="subcellular location">
    <subcellularLocation>
        <location evidence="2">Membrane</location>
        <topology evidence="2">Multi-pass membrane protein</topology>
    </subcellularLocation>
</comment>
<organism evidence="9 10">
    <name type="scientific">Amphibacillus marinus</name>
    <dbReference type="NCBI Taxonomy" id="872970"/>
    <lineage>
        <taxon>Bacteria</taxon>
        <taxon>Bacillati</taxon>
        <taxon>Bacillota</taxon>
        <taxon>Bacilli</taxon>
        <taxon>Bacillales</taxon>
        <taxon>Bacillaceae</taxon>
        <taxon>Amphibacillus</taxon>
    </lineage>
</organism>
<protein>
    <recommendedName>
        <fullName evidence="8">Peptidase M50 domain-containing protein</fullName>
    </recommendedName>
</protein>
<keyword evidence="5 7" id="KW-1133">Transmembrane helix</keyword>
<dbReference type="RefSeq" id="WP_091499110.1">
    <property type="nucleotide sequence ID" value="NZ_FODJ01000010.1"/>
</dbReference>
<accession>A0A1H8RCA0</accession>
<dbReference type="CDD" id="cd05709">
    <property type="entry name" value="S2P-M50"/>
    <property type="match status" value="1"/>
</dbReference>
<name>A0A1H8RCA0_9BACI</name>
<dbReference type="Proteomes" id="UP000199300">
    <property type="component" value="Unassembled WGS sequence"/>
</dbReference>
<feature type="transmembrane region" description="Helical" evidence="7">
    <location>
        <begin position="7"/>
        <end position="27"/>
    </location>
</feature>
<dbReference type="EMBL" id="FODJ01000010">
    <property type="protein sequence ID" value="SEO64031.1"/>
    <property type="molecule type" value="Genomic_DNA"/>
</dbReference>
<dbReference type="STRING" id="872970.SAMN04488134_11037"/>
<dbReference type="InterPro" id="IPR008915">
    <property type="entry name" value="Peptidase_M50"/>
</dbReference>
<evidence type="ECO:0000259" key="8">
    <source>
        <dbReference type="Pfam" id="PF02163"/>
    </source>
</evidence>
<dbReference type="OrthoDB" id="1069985at2"/>
<sequence length="363" mass="40544">MKKYKRTIMIVIFIVCCSSIGIAIGAYSAMNDISFNFKFIDIIVGYVFLLISLFLAINFHEFGHYLMGKSLNYRLLIYRIGFLSFSYENGRMKFEIINNKGYGGLCAMLPPRETNPSDRKHLLYFSGGVLANFMTGMLTLGINVFVETSRYESFFLIVFSICSILLGVINLIPFKTSGNQLTDGKIIWGILKKDASVSAMLTAFKLSVQLGSGTRPRELRMADIDPYIDDEPAILIYKCFSLLDAGEIDQLGLLSKLIISRLSDMSTVILPAVYGELVMIGCMTNDHQLIETYYPLVEKSLAKDKDVNGQRINAYYQVNQGNVEQAQEHISNGKAVAGKFPIAGQAIMELDLLDKLAQIIKGK</sequence>
<keyword evidence="6 7" id="KW-0472">Membrane</keyword>
<dbReference type="Pfam" id="PF02163">
    <property type="entry name" value="Peptidase_M50"/>
    <property type="match status" value="1"/>
</dbReference>
<comment type="cofactor">
    <cofactor evidence="1">
        <name>Zn(2+)</name>
        <dbReference type="ChEBI" id="CHEBI:29105"/>
    </cofactor>
</comment>
<reference evidence="9 10" key="1">
    <citation type="submission" date="2016-10" db="EMBL/GenBank/DDBJ databases">
        <authorList>
            <person name="de Groot N.N."/>
        </authorList>
    </citation>
    <scope>NUCLEOTIDE SEQUENCE [LARGE SCALE GENOMIC DNA]</scope>
    <source>
        <strain evidence="9 10">CGMCC 1.10434</strain>
    </source>
</reference>
<evidence type="ECO:0000256" key="3">
    <source>
        <dbReference type="ARBA" id="ARBA00007931"/>
    </source>
</evidence>
<evidence type="ECO:0000256" key="2">
    <source>
        <dbReference type="ARBA" id="ARBA00004141"/>
    </source>
</evidence>
<proteinExistence type="inferred from homology"/>
<dbReference type="AlphaFoldDB" id="A0A1H8RCA0"/>
<keyword evidence="10" id="KW-1185">Reference proteome</keyword>